<sequence length="192" mass="21297">MTHFWRFMTYALPGFSYLAFSATAAFMQHLILYFWNRFEVPALQRFMRSRAHIHQQTGVHITSSTIYTSTLHIARVNVRDPGTINDGLGAAREADALLVQDESTRSQQEGQQNGISEPAANNALQYQEQNPQRAGSTPAGSGSLNPFGSLLLWLLGGGASDGIVSFFSMFRDVRDHGQDYTDPPRNGNDQVT</sequence>
<name>C0PII1_MAIZE</name>
<protein>
    <submittedName>
        <fullName evidence="2">Uncharacterized protein</fullName>
    </submittedName>
</protein>
<keyword evidence="1" id="KW-0472">Membrane</keyword>
<reference evidence="2" key="1">
    <citation type="journal article" date="2009" name="PLoS Genet.">
        <title>Sequencing, mapping, and analysis of 27,455 maize full-length cDNAs.</title>
        <authorList>
            <person name="Soderlund C."/>
            <person name="Descour A."/>
            <person name="Kudrna D."/>
            <person name="Bomhoff M."/>
            <person name="Boyd L."/>
            <person name="Currie J."/>
            <person name="Angelova A."/>
            <person name="Collura K."/>
            <person name="Wissotski M."/>
            <person name="Ashley E."/>
            <person name="Morrow D."/>
            <person name="Fernandes J."/>
            <person name="Walbot V."/>
            <person name="Yu Y."/>
        </authorList>
    </citation>
    <scope>NUCLEOTIDE SEQUENCE</scope>
    <source>
        <strain evidence="2">B73</strain>
    </source>
</reference>
<dbReference type="KEGG" id="zma:100383714"/>
<dbReference type="PANTHER" id="PTHR21650:SF4">
    <property type="entry name" value="MEMBRALIN"/>
    <property type="match status" value="1"/>
</dbReference>
<dbReference type="OrthoDB" id="6779347at2759"/>
<dbReference type="AlphaFoldDB" id="C0PII1"/>
<proteinExistence type="evidence at transcript level"/>
<accession>C0PII1</accession>
<dbReference type="GeneID" id="100383714"/>
<feature type="transmembrane region" description="Helical" evidence="1">
    <location>
        <begin position="15"/>
        <end position="35"/>
    </location>
</feature>
<evidence type="ECO:0000256" key="1">
    <source>
        <dbReference type="SAM" id="Phobius"/>
    </source>
</evidence>
<evidence type="ECO:0000313" key="2">
    <source>
        <dbReference type="EMBL" id="ACN34997.1"/>
    </source>
</evidence>
<dbReference type="RefSeq" id="NP_001169822.1">
    <property type="nucleotide sequence ID" value="NM_001176351.1"/>
</dbReference>
<organism evidence="2">
    <name type="scientific">Zea mays</name>
    <name type="common">Maize</name>
    <dbReference type="NCBI Taxonomy" id="4577"/>
    <lineage>
        <taxon>Eukaryota</taxon>
        <taxon>Viridiplantae</taxon>
        <taxon>Streptophyta</taxon>
        <taxon>Embryophyta</taxon>
        <taxon>Tracheophyta</taxon>
        <taxon>Spermatophyta</taxon>
        <taxon>Magnoliopsida</taxon>
        <taxon>Liliopsida</taxon>
        <taxon>Poales</taxon>
        <taxon>Poaceae</taxon>
        <taxon>PACMAD clade</taxon>
        <taxon>Panicoideae</taxon>
        <taxon>Andropogonodae</taxon>
        <taxon>Andropogoneae</taxon>
        <taxon>Tripsacinae</taxon>
        <taxon>Zea</taxon>
    </lineage>
</organism>
<dbReference type="PANTHER" id="PTHR21650">
    <property type="entry name" value="MEMBRALIN/KINETOCHORE PROTEIN NUF2"/>
    <property type="match status" value="1"/>
</dbReference>
<dbReference type="EMBL" id="BT068100">
    <property type="protein sequence ID" value="ACN34997.1"/>
    <property type="molecule type" value="mRNA"/>
</dbReference>
<keyword evidence="1" id="KW-0812">Transmembrane</keyword>
<keyword evidence="1" id="KW-1133">Transmembrane helix</keyword>